<dbReference type="PANTHER" id="PTHR10799">
    <property type="entry name" value="SNF2/RAD54 HELICASE FAMILY"/>
    <property type="match status" value="1"/>
</dbReference>
<name>A0A410JXH0_9BACT</name>
<dbReference type="GO" id="GO:0005524">
    <property type="term" value="F:ATP binding"/>
    <property type="evidence" value="ECO:0007669"/>
    <property type="project" value="UniProtKB-KW"/>
</dbReference>
<dbReference type="InterPro" id="IPR001650">
    <property type="entry name" value="Helicase_C-like"/>
</dbReference>
<evidence type="ECO:0000256" key="5">
    <source>
        <dbReference type="SAM" id="Coils"/>
    </source>
</evidence>
<evidence type="ECO:0000259" key="7">
    <source>
        <dbReference type="PROSITE" id="PS51194"/>
    </source>
</evidence>
<evidence type="ECO:0000256" key="1">
    <source>
        <dbReference type="ARBA" id="ARBA00022741"/>
    </source>
</evidence>
<dbReference type="RefSeq" id="WP_128466035.1">
    <property type="nucleotide sequence ID" value="NZ_CP035108.1"/>
</dbReference>
<dbReference type="PROSITE" id="PS51192">
    <property type="entry name" value="HELICASE_ATP_BIND_1"/>
    <property type="match status" value="1"/>
</dbReference>
<feature type="domain" description="Helicase ATP-binding" evidence="6">
    <location>
        <begin position="49"/>
        <end position="215"/>
    </location>
</feature>
<keyword evidence="4" id="KW-0067">ATP-binding</keyword>
<dbReference type="EMBL" id="CP035108">
    <property type="protein sequence ID" value="QAR32748.1"/>
    <property type="molecule type" value="Genomic_DNA"/>
</dbReference>
<dbReference type="OrthoDB" id="9814088at2"/>
<dbReference type="SMART" id="SM00490">
    <property type="entry name" value="HELICc"/>
    <property type="match status" value="1"/>
</dbReference>
<dbReference type="Pfam" id="PF00271">
    <property type="entry name" value="Helicase_C"/>
    <property type="match status" value="1"/>
</dbReference>
<dbReference type="AlphaFoldDB" id="A0A410JXH0"/>
<evidence type="ECO:0000313" key="8">
    <source>
        <dbReference type="EMBL" id="QAR32748.1"/>
    </source>
</evidence>
<dbReference type="Gene3D" id="3.40.50.300">
    <property type="entry name" value="P-loop containing nucleotide triphosphate hydrolases"/>
    <property type="match status" value="1"/>
</dbReference>
<dbReference type="InterPro" id="IPR049730">
    <property type="entry name" value="SNF2/RAD54-like_C"/>
</dbReference>
<proteinExistence type="predicted"/>
<evidence type="ECO:0000256" key="4">
    <source>
        <dbReference type="ARBA" id="ARBA00022840"/>
    </source>
</evidence>
<reference evidence="8 9" key="1">
    <citation type="submission" date="2019-01" db="EMBL/GenBank/DDBJ databases">
        <title>Geovibrio thiophilus DSM 11263, complete genome.</title>
        <authorList>
            <person name="Spring S."/>
            <person name="Bunk B."/>
            <person name="Sproer C."/>
        </authorList>
    </citation>
    <scope>NUCLEOTIDE SEQUENCE [LARGE SCALE GENOMIC DNA]</scope>
    <source>
        <strain evidence="8 9">DSM 11263</strain>
    </source>
</reference>
<dbReference type="InterPro" id="IPR014001">
    <property type="entry name" value="Helicase_ATP-bd"/>
</dbReference>
<keyword evidence="2" id="KW-0378">Hydrolase</keyword>
<keyword evidence="3 8" id="KW-0347">Helicase</keyword>
<organism evidence="8 9">
    <name type="scientific">Geovibrio thiophilus</name>
    <dbReference type="NCBI Taxonomy" id="139438"/>
    <lineage>
        <taxon>Bacteria</taxon>
        <taxon>Pseudomonadati</taxon>
        <taxon>Deferribacterota</taxon>
        <taxon>Deferribacteres</taxon>
        <taxon>Deferribacterales</taxon>
        <taxon>Geovibrionaceae</taxon>
        <taxon>Geovibrio</taxon>
    </lineage>
</organism>
<dbReference type="InterPro" id="IPR057342">
    <property type="entry name" value="DEXDc_RapA"/>
</dbReference>
<keyword evidence="9" id="KW-1185">Reference proteome</keyword>
<evidence type="ECO:0000256" key="3">
    <source>
        <dbReference type="ARBA" id="ARBA00022806"/>
    </source>
</evidence>
<evidence type="ECO:0000259" key="6">
    <source>
        <dbReference type="PROSITE" id="PS51192"/>
    </source>
</evidence>
<gene>
    <name evidence="8" type="ORF">EP073_04815</name>
</gene>
<feature type="domain" description="Helicase C-terminal" evidence="7">
    <location>
        <begin position="410"/>
        <end position="590"/>
    </location>
</feature>
<dbReference type="CDD" id="cd18011">
    <property type="entry name" value="DEXDc_RapA"/>
    <property type="match status" value="1"/>
</dbReference>
<feature type="coiled-coil region" evidence="5">
    <location>
        <begin position="865"/>
        <end position="915"/>
    </location>
</feature>
<keyword evidence="5" id="KW-0175">Coiled coil</keyword>
<dbReference type="Proteomes" id="UP000287502">
    <property type="component" value="Chromosome"/>
</dbReference>
<dbReference type="SUPFAM" id="SSF52540">
    <property type="entry name" value="P-loop containing nucleoside triphosphate hydrolases"/>
    <property type="match status" value="2"/>
</dbReference>
<dbReference type="GO" id="GO:0004386">
    <property type="term" value="F:helicase activity"/>
    <property type="evidence" value="ECO:0007669"/>
    <property type="project" value="UniProtKB-KW"/>
</dbReference>
<evidence type="ECO:0000256" key="2">
    <source>
        <dbReference type="ARBA" id="ARBA00022801"/>
    </source>
</evidence>
<dbReference type="InterPro" id="IPR000330">
    <property type="entry name" value="SNF2_N"/>
</dbReference>
<accession>A0A410JXH0</accession>
<sequence length="955" mass="110384">MGITDYHAKYFAHELTKQLASGDPEKLAATLIDAQVEIKPHQVDAALFAFKSPFSKGALLADEVGLGKTIEAGLVISQKWAERKRNILIITPSNLRKQWNQELADKFFIPTVILEKQSFESEIRRGNLNPFIQDSAVICSYEFVKSKEPYVQNVSWDLIVIDEAHRLRNVYKPANRIANSIKRAVEGRPIILLTATPLQNSLLELFGLVSIIDEYTFGDLKSFKSQFSRLNGEDDFTDLKERISPICKRTLRKQVLEYINYTKRIPLTQEFYPKEDEQRLYDLVSAYLQKTKLYALPPSQRKLMTLILRRLLASSTYAISGTFQGLADKLTDKLEKRERYENDDFLRENFESFDSVSEDWSEDEGDYSDVENLTEADMEAIKEERAELLEFKRIADGIGENSKGAVMLTALEKGFEATERIGSNKKALIFTESTRTQEYLRDILENTDAYKGKVILFNGSNNDPLSNRIYKDWVEKHKNTDKVTGSPTADKRAALVEYFKTDATIMIATEAAAEGLNLQFCSLVVNYDLPWNPQRIEQRIGRCHRYGQEHDVVVVNFLNKKNEADQRVYQLLNEKFKLFEGVFGASDEVLGAIESGVDFEKRIAEIYQTCRTADEINASFDALQTDMTVEIDERMKNVKQQLLENFDEEVHEKLRVRAAESESYLNKYNNWLWSITRLYLEEYAEFSESDYTFYLNKNPFAGETIHRGPYRMGRAQDDENTYRLGHSLAQRVVEYYRKLELAPHEVVFDYSDTPSKISIIENLKGKSGWLRAVKLRVSSVDTEEHIFLSGITDEGDVVDNDCLSRFFSLKASVSDSAQVDESVSIALESVFDRQKQTFEEDIAKRNSDYFDIEMQKIDKWADDLKRSLEIKLKDLDQEIKQLKAEAKKILKLEDKLQAQREIKELEVKRNNMRRTLYDSQDAVEHQKEELISDIEKRLEIGVEEEELFTIRWKVV</sequence>
<dbReference type="Gene3D" id="3.40.50.10810">
    <property type="entry name" value="Tandem AAA-ATPase domain"/>
    <property type="match status" value="1"/>
</dbReference>
<dbReference type="PROSITE" id="PS51194">
    <property type="entry name" value="HELICASE_CTER"/>
    <property type="match status" value="1"/>
</dbReference>
<protein>
    <submittedName>
        <fullName evidence="8">DEAD/DEAH box helicase</fullName>
    </submittedName>
</protein>
<dbReference type="InterPro" id="IPR038718">
    <property type="entry name" value="SNF2-like_sf"/>
</dbReference>
<evidence type="ECO:0000313" key="9">
    <source>
        <dbReference type="Proteomes" id="UP000287502"/>
    </source>
</evidence>
<dbReference type="SMART" id="SM00487">
    <property type="entry name" value="DEXDc"/>
    <property type="match status" value="1"/>
</dbReference>
<dbReference type="Pfam" id="PF00176">
    <property type="entry name" value="SNF2-rel_dom"/>
    <property type="match status" value="1"/>
</dbReference>
<dbReference type="GO" id="GO:0016787">
    <property type="term" value="F:hydrolase activity"/>
    <property type="evidence" value="ECO:0007669"/>
    <property type="project" value="UniProtKB-KW"/>
</dbReference>
<keyword evidence="1" id="KW-0547">Nucleotide-binding</keyword>
<dbReference type="CDD" id="cd18793">
    <property type="entry name" value="SF2_C_SNF"/>
    <property type="match status" value="1"/>
</dbReference>
<dbReference type="KEGG" id="gtl:EP073_04815"/>
<dbReference type="InterPro" id="IPR027417">
    <property type="entry name" value="P-loop_NTPase"/>
</dbReference>